<dbReference type="SUPFAM" id="SSF55729">
    <property type="entry name" value="Acyl-CoA N-acyltransferases (Nat)"/>
    <property type="match status" value="1"/>
</dbReference>
<dbReference type="InterPro" id="IPR000182">
    <property type="entry name" value="GNAT_dom"/>
</dbReference>
<comment type="caution">
    <text evidence="4">The sequence shown here is derived from an EMBL/GenBank/DDBJ whole genome shotgun (WGS) entry which is preliminary data.</text>
</comment>
<evidence type="ECO:0000259" key="3">
    <source>
        <dbReference type="PROSITE" id="PS51186"/>
    </source>
</evidence>
<dbReference type="InterPro" id="IPR050832">
    <property type="entry name" value="Bact_Acetyltransf"/>
</dbReference>
<dbReference type="Gene3D" id="3.40.630.30">
    <property type="match status" value="1"/>
</dbReference>
<evidence type="ECO:0000256" key="1">
    <source>
        <dbReference type="ARBA" id="ARBA00022679"/>
    </source>
</evidence>
<dbReference type="EMBL" id="JAWXXV010000001">
    <property type="protein sequence ID" value="MDX5983800.1"/>
    <property type="molecule type" value="Genomic_DNA"/>
</dbReference>
<dbReference type="RefSeq" id="WP_010404420.1">
    <property type="nucleotide sequence ID" value="NZ_JAWXXV010000001.1"/>
</dbReference>
<organism evidence="4 5">
    <name type="scientific">Sphingomonas echinoides</name>
    <dbReference type="NCBI Taxonomy" id="59803"/>
    <lineage>
        <taxon>Bacteria</taxon>
        <taxon>Pseudomonadati</taxon>
        <taxon>Pseudomonadota</taxon>
        <taxon>Alphaproteobacteria</taxon>
        <taxon>Sphingomonadales</taxon>
        <taxon>Sphingomonadaceae</taxon>
        <taxon>Sphingomonas</taxon>
    </lineage>
</organism>
<dbReference type="InterPro" id="IPR016181">
    <property type="entry name" value="Acyl_CoA_acyltransferase"/>
</dbReference>
<proteinExistence type="predicted"/>
<evidence type="ECO:0000313" key="4">
    <source>
        <dbReference type="EMBL" id="MDX5983800.1"/>
    </source>
</evidence>
<evidence type="ECO:0000313" key="5">
    <source>
        <dbReference type="Proteomes" id="UP001279660"/>
    </source>
</evidence>
<dbReference type="Pfam" id="PF00583">
    <property type="entry name" value="Acetyltransf_1"/>
    <property type="match status" value="1"/>
</dbReference>
<dbReference type="PROSITE" id="PS51186">
    <property type="entry name" value="GNAT"/>
    <property type="match status" value="1"/>
</dbReference>
<name>A0ABU4PJJ7_9SPHN</name>
<dbReference type="PANTHER" id="PTHR43877">
    <property type="entry name" value="AMINOALKYLPHOSPHONATE N-ACETYLTRANSFERASE-RELATED-RELATED"/>
    <property type="match status" value="1"/>
</dbReference>
<sequence>MPELTPRLATEADIPAIRAVMERAIDSLQAPFLTPDQIAASRRSMGLDTQLIADRTYFVVTDGEALAGCGGWSYRATLYGGDASAIRRDARVLDPTADAARIRAMYTDPAFVRRGVGRMVLALCEDAARAAGFRRLEMMATLGGEPLYRACGYREIERVPAMADTDPPVPGLRMGKDLA</sequence>
<accession>A0ABU4PJJ7</accession>
<dbReference type="CDD" id="cd04301">
    <property type="entry name" value="NAT_SF"/>
    <property type="match status" value="1"/>
</dbReference>
<dbReference type="Proteomes" id="UP001279660">
    <property type="component" value="Unassembled WGS sequence"/>
</dbReference>
<reference evidence="4 5" key="1">
    <citation type="submission" date="2023-11" db="EMBL/GenBank/DDBJ databases">
        <title>MicrobeMod: A computational toolkit for identifying prokaryotic methylation and restriction-modification with nanopore sequencing.</title>
        <authorList>
            <person name="Crits-Christoph A."/>
            <person name="Kang S.C."/>
            <person name="Lee H."/>
            <person name="Ostrov N."/>
        </authorList>
    </citation>
    <scope>NUCLEOTIDE SEQUENCE [LARGE SCALE GENOMIC DNA]</scope>
    <source>
        <strain evidence="4 5">ATCC 14820</strain>
    </source>
</reference>
<dbReference type="PANTHER" id="PTHR43877:SF1">
    <property type="entry name" value="ACETYLTRANSFERASE"/>
    <property type="match status" value="1"/>
</dbReference>
<keyword evidence="5" id="KW-1185">Reference proteome</keyword>
<keyword evidence="1" id="KW-0808">Transferase</keyword>
<protein>
    <submittedName>
        <fullName evidence="4">GNAT family N-acetyltransferase</fullName>
    </submittedName>
</protein>
<keyword evidence="2" id="KW-0012">Acyltransferase</keyword>
<feature type="domain" description="N-acetyltransferase" evidence="3">
    <location>
        <begin position="4"/>
        <end position="179"/>
    </location>
</feature>
<evidence type="ECO:0000256" key="2">
    <source>
        <dbReference type="ARBA" id="ARBA00023315"/>
    </source>
</evidence>
<gene>
    <name evidence="4" type="ORF">SIL82_05965</name>
</gene>